<accession>A0AAN7D7J9</accession>
<dbReference type="InterPro" id="IPR024395">
    <property type="entry name" value="CLASP_N_dom"/>
</dbReference>
<proteinExistence type="inferred from homology"/>
<feature type="compositionally biased region" description="Polar residues" evidence="6">
    <location>
        <begin position="565"/>
        <end position="577"/>
    </location>
</feature>
<keyword evidence="4" id="KW-0493">Microtubule</keyword>
<keyword evidence="3" id="KW-0132">Cell division</keyword>
<reference evidence="8 9" key="1">
    <citation type="submission" date="2022-11" db="EMBL/GenBank/DDBJ databases">
        <title>Mucor velutinosus strain NIH1002 WGS.</title>
        <authorList>
            <person name="Subramanian P."/>
            <person name="Mullikin J.C."/>
            <person name="Segre J.A."/>
            <person name="Zelazny A.M."/>
        </authorList>
    </citation>
    <scope>NUCLEOTIDE SEQUENCE [LARGE SCALE GENOMIC DNA]</scope>
    <source>
        <strain evidence="8 9">NIH1002</strain>
    </source>
</reference>
<dbReference type="InterPro" id="IPR011989">
    <property type="entry name" value="ARM-like"/>
</dbReference>
<dbReference type="AlphaFoldDB" id="A0AAN7D7J9"/>
<comment type="caution">
    <text evidence="8">The sequence shown here is derived from an EMBL/GenBank/DDBJ whole genome shotgun (WGS) entry which is preliminary data.</text>
</comment>
<dbReference type="GO" id="GO:0008017">
    <property type="term" value="F:microtubule binding"/>
    <property type="evidence" value="ECO:0007669"/>
    <property type="project" value="TreeGrafter"/>
</dbReference>
<feature type="region of interest" description="Disordered" evidence="6">
    <location>
        <begin position="260"/>
        <end position="279"/>
    </location>
</feature>
<dbReference type="GeneID" id="89946818"/>
<dbReference type="GO" id="GO:0051301">
    <property type="term" value="P:cell division"/>
    <property type="evidence" value="ECO:0007669"/>
    <property type="project" value="UniProtKB-KW"/>
</dbReference>
<dbReference type="GO" id="GO:0090307">
    <property type="term" value="P:mitotic spindle assembly"/>
    <property type="evidence" value="ECO:0007669"/>
    <property type="project" value="TreeGrafter"/>
</dbReference>
<protein>
    <recommendedName>
        <fullName evidence="7">CLASP N-terminal domain-containing protein</fullName>
    </recommendedName>
</protein>
<feature type="region of interest" description="Disordered" evidence="6">
    <location>
        <begin position="416"/>
        <end position="656"/>
    </location>
</feature>
<name>A0AAN7D7J9_9FUNG</name>
<dbReference type="GO" id="GO:1990023">
    <property type="term" value="C:mitotic spindle midzone"/>
    <property type="evidence" value="ECO:0007669"/>
    <property type="project" value="TreeGrafter"/>
</dbReference>
<feature type="region of interest" description="Disordered" evidence="6">
    <location>
        <begin position="679"/>
        <end position="698"/>
    </location>
</feature>
<dbReference type="Proteomes" id="UP001304243">
    <property type="component" value="Unassembled WGS sequence"/>
</dbReference>
<dbReference type="InterPro" id="IPR016024">
    <property type="entry name" value="ARM-type_fold"/>
</dbReference>
<evidence type="ECO:0000313" key="8">
    <source>
        <dbReference type="EMBL" id="KAK4512416.1"/>
    </source>
</evidence>
<evidence type="ECO:0000256" key="5">
    <source>
        <dbReference type="ARBA" id="ARBA00022776"/>
    </source>
</evidence>
<gene>
    <name evidence="8" type="ORF">ATC70_003116</name>
</gene>
<feature type="compositionally biased region" description="Low complexity" evidence="6">
    <location>
        <begin position="582"/>
        <end position="594"/>
    </location>
</feature>
<feature type="compositionally biased region" description="Polar residues" evidence="6">
    <location>
        <begin position="620"/>
        <end position="629"/>
    </location>
</feature>
<feature type="compositionally biased region" description="Polar residues" evidence="6">
    <location>
        <begin position="416"/>
        <end position="464"/>
    </location>
</feature>
<dbReference type="Pfam" id="PF12348">
    <property type="entry name" value="CLASP_N"/>
    <property type="match status" value="1"/>
</dbReference>
<evidence type="ECO:0000256" key="6">
    <source>
        <dbReference type="SAM" id="MobiDB-lite"/>
    </source>
</evidence>
<sequence>MHQATDKNRSVKTLSYKQLKHEFDVASLLFSGRETDSNWGTRQAFFAKTKAFLSSDDAKTYKKELIDKIHEVIPGVYKTIKSIRTTLIEEALSLVEAIGTYVGDSINMHTNEAILLFLMNESSVTKKATALRAFEATNNYLTRIRFRPKVLTILCTKAQEKNPQLREFALGYIKTVLSVHGPANKSKFIEHASLAQAVADTLQKGLVDAAPTVRSACKETYYVFEEQLPTAAYNLASKLDITIQRRLGINITQLSSTTSKPAKPLLHRTSKSTASTIKKPTSSMRINRAAKSNIKAAMQKPSNSTPSIASKSHTSGFNLPNHHQTMTEPAQTPSSAAMPCTEIDTALNTTPSTESSSMTSTLLSTEPGCMINTILSTKSETIMSMVPSAESDSMMNTSPSASLDNMMSTAPNTTLILEPSSSTTTDSQKVSPQENDLSASDPQALPPNSESQELSSNFNSQELSLSFHPHELPSSNSSQESTADVNPRESSSQPTETLSIAAKNLPHSVKIPSRRESGVMPSPTSPSSNEGSKSPLHLTRKTSAGSIKKPVSPHSISKTAKAIKNSRSAMSPISNTEIPARTSSVSNTTSTVTTAKQPRQLDLATRRRLGLLPARPVPKSQASHTLASNEESKSPLHLTRKTSAGSIKKPVSPHSISKTAKAIKSSCSAMSPISNTEIPARTSSVSNTTSTVTTAKQPRQVDLATRRRLGLLPAGSAPEPLKLDNLPSPSSTPSTSNKSPRPRLRKIGGLCHKYDHIKSRYKDIPKRN</sequence>
<dbReference type="GO" id="GO:0005881">
    <property type="term" value="C:cytoplasmic microtubule"/>
    <property type="evidence" value="ECO:0007669"/>
    <property type="project" value="TreeGrafter"/>
</dbReference>
<dbReference type="EMBL" id="JASEJX010000021">
    <property type="protein sequence ID" value="KAK4512416.1"/>
    <property type="molecule type" value="Genomic_DNA"/>
</dbReference>
<feature type="compositionally biased region" description="Low complexity" evidence="6">
    <location>
        <begin position="682"/>
        <end position="694"/>
    </location>
</feature>
<evidence type="ECO:0000259" key="7">
    <source>
        <dbReference type="Pfam" id="PF12348"/>
    </source>
</evidence>
<keyword evidence="5" id="KW-0131">Cell cycle</keyword>
<feature type="region of interest" description="Disordered" evidence="6">
    <location>
        <begin position="711"/>
        <end position="751"/>
    </location>
</feature>
<evidence type="ECO:0000313" key="9">
    <source>
        <dbReference type="Proteomes" id="UP001304243"/>
    </source>
</evidence>
<comment type="subcellular location">
    <subcellularLocation>
        <location evidence="1">Cytoplasm</location>
        <location evidence="1">Cytoskeleton</location>
        <location evidence="1">Spindle</location>
    </subcellularLocation>
</comment>
<dbReference type="PANTHER" id="PTHR21567:SF9">
    <property type="entry name" value="CLIP-ASSOCIATING PROTEIN"/>
    <property type="match status" value="1"/>
</dbReference>
<feature type="domain" description="CLASP N-terminal" evidence="7">
    <location>
        <begin position="21"/>
        <end position="247"/>
    </location>
</feature>
<evidence type="ECO:0000256" key="1">
    <source>
        <dbReference type="ARBA" id="ARBA00004186"/>
    </source>
</evidence>
<dbReference type="GO" id="GO:0005815">
    <property type="term" value="C:microtubule organizing center"/>
    <property type="evidence" value="ECO:0007669"/>
    <property type="project" value="TreeGrafter"/>
</dbReference>
<dbReference type="Gene3D" id="1.25.10.10">
    <property type="entry name" value="Leucine-rich Repeat Variant"/>
    <property type="match status" value="1"/>
</dbReference>
<comment type="similarity">
    <text evidence="2">Belongs to the CLASP family.</text>
</comment>
<dbReference type="PANTHER" id="PTHR21567">
    <property type="entry name" value="CLASP"/>
    <property type="match status" value="1"/>
</dbReference>
<feature type="compositionally biased region" description="Polar residues" evidence="6">
    <location>
        <begin position="473"/>
        <end position="498"/>
    </location>
</feature>
<dbReference type="GO" id="GO:0005876">
    <property type="term" value="C:spindle microtubule"/>
    <property type="evidence" value="ECO:0007669"/>
    <property type="project" value="TreeGrafter"/>
</dbReference>
<evidence type="ECO:0000256" key="4">
    <source>
        <dbReference type="ARBA" id="ARBA00022701"/>
    </source>
</evidence>
<dbReference type="RefSeq" id="XP_064679082.1">
    <property type="nucleotide sequence ID" value="XM_064822482.1"/>
</dbReference>
<evidence type="ECO:0000256" key="3">
    <source>
        <dbReference type="ARBA" id="ARBA00022618"/>
    </source>
</evidence>
<evidence type="ECO:0000256" key="2">
    <source>
        <dbReference type="ARBA" id="ARBA00009549"/>
    </source>
</evidence>
<keyword evidence="5" id="KW-0498">Mitosis</keyword>
<organism evidence="8 9">
    <name type="scientific">Mucor velutinosus</name>
    <dbReference type="NCBI Taxonomy" id="708070"/>
    <lineage>
        <taxon>Eukaryota</taxon>
        <taxon>Fungi</taxon>
        <taxon>Fungi incertae sedis</taxon>
        <taxon>Mucoromycota</taxon>
        <taxon>Mucoromycotina</taxon>
        <taxon>Mucoromycetes</taxon>
        <taxon>Mucorales</taxon>
        <taxon>Mucorineae</taxon>
        <taxon>Mucoraceae</taxon>
        <taxon>Mucor</taxon>
    </lineage>
</organism>
<keyword evidence="9" id="KW-1185">Reference proteome</keyword>
<dbReference type="SUPFAM" id="SSF48371">
    <property type="entry name" value="ARM repeat"/>
    <property type="match status" value="1"/>
</dbReference>
<feature type="compositionally biased region" description="Low complexity" evidence="6">
    <location>
        <begin position="727"/>
        <end position="739"/>
    </location>
</feature>